<dbReference type="STRING" id="1121345.SAMN02745217_00124"/>
<gene>
    <name evidence="1" type="ORF">SAMN02745217_00124</name>
</gene>
<organism evidence="1 2">
    <name type="scientific">Anaerocolumna xylanovorans DSM 12503</name>
    <dbReference type="NCBI Taxonomy" id="1121345"/>
    <lineage>
        <taxon>Bacteria</taxon>
        <taxon>Bacillati</taxon>
        <taxon>Bacillota</taxon>
        <taxon>Clostridia</taxon>
        <taxon>Lachnospirales</taxon>
        <taxon>Lachnospiraceae</taxon>
        <taxon>Anaerocolumna</taxon>
    </lineage>
</organism>
<dbReference type="RefSeq" id="WP_073586884.1">
    <property type="nucleotide sequence ID" value="NZ_FRFD01000003.1"/>
</dbReference>
<dbReference type="InterPro" id="IPR043519">
    <property type="entry name" value="NT_sf"/>
</dbReference>
<dbReference type="EMBL" id="FRFD01000003">
    <property type="protein sequence ID" value="SHO43191.1"/>
    <property type="molecule type" value="Genomic_DNA"/>
</dbReference>
<sequence>MGNIKPEVQEKYNKAVESFVMNIKSDPNVIAVIVCGSLAYDVVWEKSDIDTTVIVRDQVLKKASYCIAEDDIVINVNLITRSDFKRGFERMKGGSFLQSYYSRGKMVFTSDESLKDYFEEMKIMDRGDVNLFLFYAACELVGISEKCQKWIEVKDNPLYAQYYLLKAADVIARMEVCKTGEAPSREAILKAVTLSEKLMEPFYQEAMAHHFTKEEVNRCIALIDNYLEANLDAIKEPVIDYMKDGELKTLTLLTNHFHTDGHFIVSIFDYLAEKGIIERVSQTIRITPKSRLAVEELGFLYIP</sequence>
<evidence type="ECO:0000313" key="1">
    <source>
        <dbReference type="EMBL" id="SHO43191.1"/>
    </source>
</evidence>
<dbReference type="SUPFAM" id="SSF81301">
    <property type="entry name" value="Nucleotidyltransferase"/>
    <property type="match status" value="1"/>
</dbReference>
<accession>A0A1M7XWL9</accession>
<protein>
    <recommendedName>
        <fullName evidence="3">Nucleotidyltransferase domain-containing protein</fullName>
    </recommendedName>
</protein>
<reference evidence="1 2" key="1">
    <citation type="submission" date="2016-12" db="EMBL/GenBank/DDBJ databases">
        <authorList>
            <person name="Song W.-J."/>
            <person name="Kurnit D.M."/>
        </authorList>
    </citation>
    <scope>NUCLEOTIDE SEQUENCE [LARGE SCALE GENOMIC DNA]</scope>
    <source>
        <strain evidence="1 2">DSM 12503</strain>
    </source>
</reference>
<dbReference type="OrthoDB" id="2539715at2"/>
<proteinExistence type="predicted"/>
<keyword evidence="2" id="KW-1185">Reference proteome</keyword>
<dbReference type="AlphaFoldDB" id="A0A1M7XWL9"/>
<evidence type="ECO:0000313" key="2">
    <source>
        <dbReference type="Proteomes" id="UP000184612"/>
    </source>
</evidence>
<dbReference type="Proteomes" id="UP000184612">
    <property type="component" value="Unassembled WGS sequence"/>
</dbReference>
<evidence type="ECO:0008006" key="3">
    <source>
        <dbReference type="Google" id="ProtNLM"/>
    </source>
</evidence>
<dbReference type="Gene3D" id="3.30.460.10">
    <property type="entry name" value="Beta Polymerase, domain 2"/>
    <property type="match status" value="1"/>
</dbReference>
<name>A0A1M7XWL9_9FIRM</name>